<evidence type="ECO:0000313" key="1">
    <source>
        <dbReference type="EMBL" id="KAK4295808.1"/>
    </source>
</evidence>
<keyword evidence="2" id="KW-1185">Reference proteome</keyword>
<evidence type="ECO:0008006" key="3">
    <source>
        <dbReference type="Google" id="ProtNLM"/>
    </source>
</evidence>
<protein>
    <recommendedName>
        <fullName evidence="3">CUB domain-containing protein</fullName>
    </recommendedName>
</protein>
<gene>
    <name evidence="1" type="ORF">Pmani_031659</name>
</gene>
<name>A0AAE1NU85_9EUCA</name>
<dbReference type="AlphaFoldDB" id="A0AAE1NU85"/>
<accession>A0AAE1NU85</accession>
<dbReference type="SUPFAM" id="SSF49854">
    <property type="entry name" value="Spermadhesin, CUB domain"/>
    <property type="match status" value="1"/>
</dbReference>
<reference evidence="1" key="1">
    <citation type="submission" date="2023-11" db="EMBL/GenBank/DDBJ databases">
        <title>Genome assemblies of two species of porcelain crab, Petrolisthes cinctipes and Petrolisthes manimaculis (Anomura: Porcellanidae).</title>
        <authorList>
            <person name="Angst P."/>
        </authorList>
    </citation>
    <scope>NUCLEOTIDE SEQUENCE</scope>
    <source>
        <strain evidence="1">PB745_02</strain>
        <tissue evidence="1">Gill</tissue>
    </source>
</reference>
<sequence>MTIDGGMLSVTSGRLSGSLVSPLDLTPPALCWYRLRAPPGHRVEVQLHRLVHVGTLVNSTSVGSHYFYVASHFL</sequence>
<dbReference type="EMBL" id="JAWZYT010003994">
    <property type="protein sequence ID" value="KAK4295808.1"/>
    <property type="molecule type" value="Genomic_DNA"/>
</dbReference>
<comment type="caution">
    <text evidence="1">The sequence shown here is derived from an EMBL/GenBank/DDBJ whole genome shotgun (WGS) entry which is preliminary data.</text>
</comment>
<dbReference type="Proteomes" id="UP001292094">
    <property type="component" value="Unassembled WGS sequence"/>
</dbReference>
<dbReference type="InterPro" id="IPR035914">
    <property type="entry name" value="Sperma_CUB_dom_sf"/>
</dbReference>
<evidence type="ECO:0000313" key="2">
    <source>
        <dbReference type="Proteomes" id="UP001292094"/>
    </source>
</evidence>
<proteinExistence type="predicted"/>
<organism evidence="1 2">
    <name type="scientific">Petrolisthes manimaculis</name>
    <dbReference type="NCBI Taxonomy" id="1843537"/>
    <lineage>
        <taxon>Eukaryota</taxon>
        <taxon>Metazoa</taxon>
        <taxon>Ecdysozoa</taxon>
        <taxon>Arthropoda</taxon>
        <taxon>Crustacea</taxon>
        <taxon>Multicrustacea</taxon>
        <taxon>Malacostraca</taxon>
        <taxon>Eumalacostraca</taxon>
        <taxon>Eucarida</taxon>
        <taxon>Decapoda</taxon>
        <taxon>Pleocyemata</taxon>
        <taxon>Anomura</taxon>
        <taxon>Galatheoidea</taxon>
        <taxon>Porcellanidae</taxon>
        <taxon>Petrolisthes</taxon>
    </lineage>
</organism>